<organism evidence="3 4">
    <name type="scientific">Sphingomonas immobilis</name>
    <dbReference type="NCBI Taxonomy" id="3063997"/>
    <lineage>
        <taxon>Bacteria</taxon>
        <taxon>Pseudomonadati</taxon>
        <taxon>Pseudomonadota</taxon>
        <taxon>Alphaproteobacteria</taxon>
        <taxon>Sphingomonadales</taxon>
        <taxon>Sphingomonadaceae</taxon>
        <taxon>Sphingomonas</taxon>
    </lineage>
</organism>
<keyword evidence="4" id="KW-1185">Reference proteome</keyword>
<protein>
    <submittedName>
        <fullName evidence="3">Thioesterase family protein</fullName>
    </submittedName>
</protein>
<dbReference type="RefSeq" id="WP_304560772.1">
    <property type="nucleotide sequence ID" value="NZ_JAUQSZ010000004.1"/>
</dbReference>
<evidence type="ECO:0000259" key="2">
    <source>
        <dbReference type="Pfam" id="PF20789"/>
    </source>
</evidence>
<dbReference type="InterPro" id="IPR029069">
    <property type="entry name" value="HotDog_dom_sf"/>
</dbReference>
<comment type="caution">
    <text evidence="3">The sequence shown here is derived from an EMBL/GenBank/DDBJ whole genome shotgun (WGS) entry which is preliminary data.</text>
</comment>
<gene>
    <name evidence="3" type="ORF">Q5H94_08200</name>
</gene>
<sequence>MAPLFDLRATHNPHRWYLPVTLDISVGLPERRFLFGGVGLAAAISALEQTCQRPVIWATAHYLSFARPGSVVDLDVWVPVEGNQTSQANVLLHVDDEKIISVSAALGARDSAISDQWVTMPDVPPPGDCPEVSHWRERGGDVRDRFEVRLAAGRYPTGVVMDGRGVGRLCFWLRSRDGRAVDAAMLAIAADYVSVAISDAVGRDAGGNSLDNTIRYARPAEGTWVLCDTRIESVHAGVVHGGMHLFSEGGVLMATASQSLILRLHDRD</sequence>
<dbReference type="InterPro" id="IPR042171">
    <property type="entry name" value="Acyl-CoA_hotdog"/>
</dbReference>
<dbReference type="Gene3D" id="2.40.160.210">
    <property type="entry name" value="Acyl-CoA thioesterase, double hotdog domain"/>
    <property type="match status" value="1"/>
</dbReference>
<dbReference type="Pfam" id="PF20789">
    <property type="entry name" value="4HBT_3C"/>
    <property type="match status" value="1"/>
</dbReference>
<feature type="domain" description="Acyl-CoA thioesterase-like N-terminal HotDog" evidence="1">
    <location>
        <begin position="33"/>
        <end position="104"/>
    </location>
</feature>
<name>A0ABT8ZXL4_9SPHN</name>
<evidence type="ECO:0000313" key="3">
    <source>
        <dbReference type="EMBL" id="MDO7842306.1"/>
    </source>
</evidence>
<reference evidence="3" key="1">
    <citation type="submission" date="2023-07" db="EMBL/GenBank/DDBJ databases">
        <authorList>
            <person name="Kim M.K."/>
        </authorList>
    </citation>
    <scope>NUCLEOTIDE SEQUENCE</scope>
    <source>
        <strain evidence="3">CA1-15</strain>
    </source>
</reference>
<accession>A0ABT8ZXL4</accession>
<dbReference type="Pfam" id="PF13622">
    <property type="entry name" value="4HBT_3"/>
    <property type="match status" value="1"/>
</dbReference>
<dbReference type="InterPro" id="IPR049450">
    <property type="entry name" value="ACOT8-like_C"/>
</dbReference>
<evidence type="ECO:0000259" key="1">
    <source>
        <dbReference type="Pfam" id="PF13622"/>
    </source>
</evidence>
<dbReference type="EMBL" id="JAUQSZ010000004">
    <property type="protein sequence ID" value="MDO7842306.1"/>
    <property type="molecule type" value="Genomic_DNA"/>
</dbReference>
<feature type="domain" description="Acyl-CoA thioesterase-like C-terminal" evidence="2">
    <location>
        <begin position="126"/>
        <end position="261"/>
    </location>
</feature>
<dbReference type="InterPro" id="IPR049449">
    <property type="entry name" value="TesB_ACOT8-like_N"/>
</dbReference>
<proteinExistence type="predicted"/>
<dbReference type="Proteomes" id="UP001176468">
    <property type="component" value="Unassembled WGS sequence"/>
</dbReference>
<evidence type="ECO:0000313" key="4">
    <source>
        <dbReference type="Proteomes" id="UP001176468"/>
    </source>
</evidence>
<dbReference type="SUPFAM" id="SSF54637">
    <property type="entry name" value="Thioesterase/thiol ester dehydrase-isomerase"/>
    <property type="match status" value="2"/>
</dbReference>